<evidence type="ECO:0000313" key="5">
    <source>
        <dbReference type="EMBL" id="ESO88108.1"/>
    </source>
</evidence>
<dbReference type="Proteomes" id="UP000030746">
    <property type="component" value="Unassembled WGS sequence"/>
</dbReference>
<dbReference type="AlphaFoldDB" id="V3ZAU4"/>
<feature type="repeat" description="RCC1" evidence="2">
    <location>
        <begin position="126"/>
        <end position="182"/>
    </location>
</feature>
<keyword evidence="1" id="KW-0677">Repeat</keyword>
<reference evidence="5 6" key="1">
    <citation type="journal article" date="2013" name="Nature">
        <title>Insights into bilaterian evolution from three spiralian genomes.</title>
        <authorList>
            <person name="Simakov O."/>
            <person name="Marletaz F."/>
            <person name="Cho S.J."/>
            <person name="Edsinger-Gonzales E."/>
            <person name="Havlak P."/>
            <person name="Hellsten U."/>
            <person name="Kuo D.H."/>
            <person name="Larsson T."/>
            <person name="Lv J."/>
            <person name="Arendt D."/>
            <person name="Savage R."/>
            <person name="Osoegawa K."/>
            <person name="de Jong P."/>
            <person name="Grimwood J."/>
            <person name="Chapman J.A."/>
            <person name="Shapiro H."/>
            <person name="Aerts A."/>
            <person name="Otillar R.P."/>
            <person name="Terry A.Y."/>
            <person name="Boore J.L."/>
            <person name="Grigoriev I.V."/>
            <person name="Lindberg D.R."/>
            <person name="Seaver E.C."/>
            <person name="Weisblat D.A."/>
            <person name="Putnam N.H."/>
            <person name="Rokhsar D.S."/>
        </authorList>
    </citation>
    <scope>NUCLEOTIDE SEQUENCE [LARGE SCALE GENOMIC DNA]</scope>
</reference>
<organism evidence="5 6">
    <name type="scientific">Lottia gigantea</name>
    <name type="common">Giant owl limpet</name>
    <dbReference type="NCBI Taxonomy" id="225164"/>
    <lineage>
        <taxon>Eukaryota</taxon>
        <taxon>Metazoa</taxon>
        <taxon>Spiralia</taxon>
        <taxon>Lophotrochozoa</taxon>
        <taxon>Mollusca</taxon>
        <taxon>Gastropoda</taxon>
        <taxon>Patellogastropoda</taxon>
        <taxon>Lottioidea</taxon>
        <taxon>Lottiidae</taxon>
        <taxon>Lottia</taxon>
    </lineage>
</organism>
<evidence type="ECO:0000259" key="4">
    <source>
        <dbReference type="Pfam" id="PF25390"/>
    </source>
</evidence>
<dbReference type="EMBL" id="KB202752">
    <property type="protein sequence ID" value="ESO88108.1"/>
    <property type="molecule type" value="Genomic_DNA"/>
</dbReference>
<sequence>MSDIMKDMDTLEHSKKGSPPPQLLIWGCSDFGQNGHGRKENVSFEDSSLDFIDGLKVKFMDCGSSHTVIVTDDDKIYSWGNNSSGQLGIGSTQSSFRPVQVHLQIDDPIAGLSCGYRHTMIWCDSGRVYSFGNNFFAQLGYDFEDERYKENQLYPHLMMFMSHQTVKQVSCGDKHSLFLLDNGSVTVLGSNTNGQLGTGDNLEAVVPRLLDLQDNVKSISSGANHNLAITDSKIKYEYHIAPITTLPANVS</sequence>
<feature type="repeat" description="RCC1" evidence="2">
    <location>
        <begin position="74"/>
        <end position="125"/>
    </location>
</feature>
<dbReference type="InterPro" id="IPR058923">
    <property type="entry name" value="RCC1-like_dom"/>
</dbReference>
<dbReference type="PRINTS" id="PR00633">
    <property type="entry name" value="RCCNDNSATION"/>
</dbReference>
<feature type="repeat" description="RCC1" evidence="2">
    <location>
        <begin position="21"/>
        <end position="73"/>
    </location>
</feature>
<dbReference type="KEGG" id="lgi:LOTGIDRAFT_165845"/>
<dbReference type="Pfam" id="PF25390">
    <property type="entry name" value="WD40_RLD"/>
    <property type="match status" value="1"/>
</dbReference>
<dbReference type="HOGENOM" id="CLU_005210_2_2_1"/>
<dbReference type="RefSeq" id="XP_009061137.1">
    <property type="nucleotide sequence ID" value="XM_009062889.1"/>
</dbReference>
<dbReference type="InterPro" id="IPR009091">
    <property type="entry name" value="RCC1/BLIP-II"/>
</dbReference>
<gene>
    <name evidence="5" type="ORF">LOTGIDRAFT_165845</name>
</gene>
<feature type="domain" description="RCC1-like" evidence="4">
    <location>
        <begin position="22"/>
        <end position="232"/>
    </location>
</feature>
<evidence type="ECO:0000256" key="1">
    <source>
        <dbReference type="ARBA" id="ARBA00022737"/>
    </source>
</evidence>
<feature type="repeat" description="RCC1" evidence="2">
    <location>
        <begin position="183"/>
        <end position="232"/>
    </location>
</feature>
<dbReference type="InterPro" id="IPR051625">
    <property type="entry name" value="Signaling_Regulatory_Domain"/>
</dbReference>
<name>V3ZAU4_LOTGI</name>
<feature type="compositionally biased region" description="Basic and acidic residues" evidence="3">
    <location>
        <begin position="1"/>
        <end position="15"/>
    </location>
</feature>
<protein>
    <recommendedName>
        <fullName evidence="4">RCC1-like domain-containing protein</fullName>
    </recommendedName>
</protein>
<dbReference type="STRING" id="225164.V3ZAU4"/>
<feature type="region of interest" description="Disordered" evidence="3">
    <location>
        <begin position="1"/>
        <end position="21"/>
    </location>
</feature>
<proteinExistence type="predicted"/>
<dbReference type="PANTHER" id="PTHR22872">
    <property type="entry name" value="BTK-BINDING PROTEIN-RELATED"/>
    <property type="match status" value="1"/>
</dbReference>
<accession>V3ZAU4</accession>
<dbReference type="SUPFAM" id="SSF50985">
    <property type="entry name" value="RCC1/BLIP-II"/>
    <property type="match status" value="1"/>
</dbReference>
<dbReference type="PROSITE" id="PS00626">
    <property type="entry name" value="RCC1_2"/>
    <property type="match status" value="1"/>
</dbReference>
<dbReference type="GeneID" id="20240196"/>
<dbReference type="CTD" id="20240196"/>
<evidence type="ECO:0000313" key="6">
    <source>
        <dbReference type="Proteomes" id="UP000030746"/>
    </source>
</evidence>
<evidence type="ECO:0000256" key="2">
    <source>
        <dbReference type="PROSITE-ProRule" id="PRU00235"/>
    </source>
</evidence>
<dbReference type="OMA" id="TCLWAGY"/>
<evidence type="ECO:0000256" key="3">
    <source>
        <dbReference type="SAM" id="MobiDB-lite"/>
    </source>
</evidence>
<dbReference type="OrthoDB" id="5981550at2759"/>
<dbReference type="PROSITE" id="PS50012">
    <property type="entry name" value="RCC1_3"/>
    <property type="match status" value="4"/>
</dbReference>
<keyword evidence="6" id="KW-1185">Reference proteome</keyword>
<dbReference type="Gene3D" id="2.130.10.30">
    <property type="entry name" value="Regulator of chromosome condensation 1/beta-lactamase-inhibitor protein II"/>
    <property type="match status" value="1"/>
</dbReference>
<dbReference type="InterPro" id="IPR000408">
    <property type="entry name" value="Reg_chr_condens"/>
</dbReference>